<dbReference type="InterPro" id="IPR051531">
    <property type="entry name" value="N-acetyltransferase"/>
</dbReference>
<dbReference type="PANTHER" id="PTHR43792:SF1">
    <property type="entry name" value="N-ACETYLTRANSFERASE DOMAIN-CONTAINING PROTEIN"/>
    <property type="match status" value="1"/>
</dbReference>
<dbReference type="Proteomes" id="UP000505306">
    <property type="component" value="Chromosome"/>
</dbReference>
<dbReference type="KEGG" id="mgel:G5B37_00360"/>
<name>A0A6G6GHP8_9FLAO</name>
<dbReference type="EMBL" id="CP049057">
    <property type="protein sequence ID" value="QIE58072.1"/>
    <property type="molecule type" value="Genomic_DNA"/>
</dbReference>
<dbReference type="Gene3D" id="3.40.630.30">
    <property type="match status" value="1"/>
</dbReference>
<dbReference type="Pfam" id="PF13302">
    <property type="entry name" value="Acetyltransf_3"/>
    <property type="match status" value="1"/>
</dbReference>
<dbReference type="AlphaFoldDB" id="A0A6G6GHP8"/>
<dbReference type="InterPro" id="IPR016181">
    <property type="entry name" value="Acyl_CoA_acyltransferase"/>
</dbReference>
<dbReference type="GO" id="GO:0016747">
    <property type="term" value="F:acyltransferase activity, transferring groups other than amino-acyl groups"/>
    <property type="evidence" value="ECO:0007669"/>
    <property type="project" value="InterPro"/>
</dbReference>
<dbReference type="InterPro" id="IPR000182">
    <property type="entry name" value="GNAT_dom"/>
</dbReference>
<dbReference type="RefSeq" id="WP_164678070.1">
    <property type="nucleotide sequence ID" value="NZ_CP049057.1"/>
</dbReference>
<proteinExistence type="predicted"/>
<accession>A0A6G6GHP8</accession>
<dbReference type="SUPFAM" id="SSF55729">
    <property type="entry name" value="Acyl-CoA N-acyltransferases (Nat)"/>
    <property type="match status" value="1"/>
</dbReference>
<feature type="domain" description="N-acetyltransferase" evidence="1">
    <location>
        <begin position="11"/>
        <end position="177"/>
    </location>
</feature>
<evidence type="ECO:0000259" key="1">
    <source>
        <dbReference type="PROSITE" id="PS51186"/>
    </source>
</evidence>
<organism evidence="2 3">
    <name type="scientific">Rasiella rasia</name>
    <dbReference type="NCBI Taxonomy" id="2744027"/>
    <lineage>
        <taxon>Bacteria</taxon>
        <taxon>Pseudomonadati</taxon>
        <taxon>Bacteroidota</taxon>
        <taxon>Flavobacteriia</taxon>
        <taxon>Flavobacteriales</taxon>
        <taxon>Flavobacteriaceae</taxon>
        <taxon>Rasiella</taxon>
    </lineage>
</organism>
<evidence type="ECO:0000313" key="3">
    <source>
        <dbReference type="Proteomes" id="UP000505306"/>
    </source>
</evidence>
<sequence length="178" mass="20320">MSKYNITTKRLGLRNWLPSDEAPFIEMCQDPAVMEHFPSTLTPTETLDLIHKLKNHYNEFGYTYFAVEVLDTKEFIGFTGLKNQFWESEYTPCIDIGYRLKKSAWGKGYATEAAQACLQNASLKFGIEEVLSFTTDTNTASELVMKKIGMHYVGTVQHPAIVGDKRFKHCVVYSTLNR</sequence>
<gene>
    <name evidence="2" type="ORF">G5B37_00360</name>
</gene>
<keyword evidence="2" id="KW-0808">Transferase</keyword>
<keyword evidence="3" id="KW-1185">Reference proteome</keyword>
<evidence type="ECO:0000313" key="2">
    <source>
        <dbReference type="EMBL" id="QIE58072.1"/>
    </source>
</evidence>
<reference evidence="2 3" key="1">
    <citation type="submission" date="2020-02" db="EMBL/GenBank/DDBJ databases">
        <title>Complete genome sequence of Flavobacteriaceae bacterium.</title>
        <authorList>
            <person name="Kim S.-J."/>
            <person name="Kim Y.-S."/>
            <person name="Kim K.-H."/>
        </authorList>
    </citation>
    <scope>NUCLEOTIDE SEQUENCE [LARGE SCALE GENOMIC DNA]</scope>
    <source>
        <strain evidence="2 3">RR4-40</strain>
    </source>
</reference>
<protein>
    <submittedName>
        <fullName evidence="2">GNAT family N-acetyltransferase</fullName>
    </submittedName>
</protein>
<dbReference type="PROSITE" id="PS51186">
    <property type="entry name" value="GNAT"/>
    <property type="match status" value="1"/>
</dbReference>
<dbReference type="PANTHER" id="PTHR43792">
    <property type="entry name" value="GNAT FAMILY, PUTATIVE (AFU_ORTHOLOGUE AFUA_3G00765)-RELATED-RELATED"/>
    <property type="match status" value="1"/>
</dbReference>